<feature type="region of interest" description="Disordered" evidence="1">
    <location>
        <begin position="1"/>
        <end position="58"/>
    </location>
</feature>
<dbReference type="Proteomes" id="UP000807025">
    <property type="component" value="Unassembled WGS sequence"/>
</dbReference>
<organism evidence="2 3">
    <name type="scientific">Pleurotus eryngii</name>
    <name type="common">Boletus of the steppes</name>
    <dbReference type="NCBI Taxonomy" id="5323"/>
    <lineage>
        <taxon>Eukaryota</taxon>
        <taxon>Fungi</taxon>
        <taxon>Dikarya</taxon>
        <taxon>Basidiomycota</taxon>
        <taxon>Agaricomycotina</taxon>
        <taxon>Agaricomycetes</taxon>
        <taxon>Agaricomycetidae</taxon>
        <taxon>Agaricales</taxon>
        <taxon>Pleurotineae</taxon>
        <taxon>Pleurotaceae</taxon>
        <taxon>Pleurotus</taxon>
    </lineage>
</organism>
<comment type="caution">
    <text evidence="2">The sequence shown here is derived from an EMBL/GenBank/DDBJ whole genome shotgun (WGS) entry which is preliminary data.</text>
</comment>
<protein>
    <submittedName>
        <fullName evidence="2">Uncharacterized protein</fullName>
    </submittedName>
</protein>
<accession>A0A9P6DJE4</accession>
<evidence type="ECO:0000256" key="1">
    <source>
        <dbReference type="SAM" id="MobiDB-lite"/>
    </source>
</evidence>
<feature type="compositionally biased region" description="Polar residues" evidence="1">
    <location>
        <begin position="25"/>
        <end position="35"/>
    </location>
</feature>
<sequence length="194" mass="21273">MGGAASKGARTLPKRAPPTWAGARTVQQPTETPVVNVQAKPSGAPSQAPLASETRNEAIEKDAFDPHFLSNLSRMGQVKVDHHMQAVRPANDATQIFERQRAEEEAFSSQHQTGRIDAYSLTDLLDARKSCTSPADIRQLAEKYRMDPSVVEELSRSVNSPSVDRNRVRTEIGKDGEEFVSVTAAWINPLIARP</sequence>
<dbReference type="AlphaFoldDB" id="A0A9P6DJE4"/>
<name>A0A9P6DJE4_PLEER</name>
<dbReference type="OrthoDB" id="4085451at2759"/>
<dbReference type="EMBL" id="MU154527">
    <property type="protein sequence ID" value="KAF9500378.1"/>
    <property type="molecule type" value="Genomic_DNA"/>
</dbReference>
<proteinExistence type="predicted"/>
<keyword evidence="3" id="KW-1185">Reference proteome</keyword>
<gene>
    <name evidence="2" type="ORF">BDN71DRAFT_1440406</name>
</gene>
<evidence type="ECO:0000313" key="2">
    <source>
        <dbReference type="EMBL" id="KAF9500378.1"/>
    </source>
</evidence>
<evidence type="ECO:0000313" key="3">
    <source>
        <dbReference type="Proteomes" id="UP000807025"/>
    </source>
</evidence>
<reference evidence="2" key="1">
    <citation type="submission" date="2020-11" db="EMBL/GenBank/DDBJ databases">
        <authorList>
            <consortium name="DOE Joint Genome Institute"/>
            <person name="Ahrendt S."/>
            <person name="Riley R."/>
            <person name="Andreopoulos W."/>
            <person name="Labutti K."/>
            <person name="Pangilinan J."/>
            <person name="Ruiz-Duenas F.J."/>
            <person name="Barrasa J.M."/>
            <person name="Sanchez-Garcia M."/>
            <person name="Camarero S."/>
            <person name="Miyauchi S."/>
            <person name="Serrano A."/>
            <person name="Linde D."/>
            <person name="Babiker R."/>
            <person name="Drula E."/>
            <person name="Ayuso-Fernandez I."/>
            <person name="Pacheco R."/>
            <person name="Padilla G."/>
            <person name="Ferreira P."/>
            <person name="Barriuso J."/>
            <person name="Kellner H."/>
            <person name="Castanera R."/>
            <person name="Alfaro M."/>
            <person name="Ramirez L."/>
            <person name="Pisabarro A.G."/>
            <person name="Kuo A."/>
            <person name="Tritt A."/>
            <person name="Lipzen A."/>
            <person name="He G."/>
            <person name="Yan M."/>
            <person name="Ng V."/>
            <person name="Cullen D."/>
            <person name="Martin F."/>
            <person name="Rosso M.-N."/>
            <person name="Henrissat B."/>
            <person name="Hibbett D."/>
            <person name="Martinez A.T."/>
            <person name="Grigoriev I.V."/>
        </authorList>
    </citation>
    <scope>NUCLEOTIDE SEQUENCE</scope>
    <source>
        <strain evidence="2">ATCC 90797</strain>
    </source>
</reference>